<dbReference type="Gene3D" id="3.30.9.10">
    <property type="entry name" value="D-Amino Acid Oxidase, subunit A, domain 2"/>
    <property type="match status" value="1"/>
</dbReference>
<feature type="domain" description="FAD dependent oxidoreductase" evidence="7">
    <location>
        <begin position="5"/>
        <end position="320"/>
    </location>
</feature>
<dbReference type="Gene3D" id="3.40.50.720">
    <property type="entry name" value="NAD(P)-binding Rossmann-like Domain"/>
    <property type="match status" value="1"/>
</dbReference>
<keyword evidence="5" id="KW-0560">Oxidoreductase</keyword>
<dbReference type="PROSITE" id="PS00677">
    <property type="entry name" value="DAO"/>
    <property type="match status" value="1"/>
</dbReference>
<feature type="binding site" evidence="6">
    <location>
        <begin position="304"/>
        <end position="309"/>
    </location>
    <ligand>
        <name>FAD</name>
        <dbReference type="ChEBI" id="CHEBI:57692"/>
    </ligand>
</feature>
<dbReference type="PIRSF" id="PIRSF000189">
    <property type="entry name" value="D-aa_oxidase"/>
    <property type="match status" value="1"/>
</dbReference>
<evidence type="ECO:0000256" key="6">
    <source>
        <dbReference type="PIRSR" id="PIRSR000189-1"/>
    </source>
</evidence>
<proteinExistence type="inferred from homology"/>
<dbReference type="GO" id="GO:0005737">
    <property type="term" value="C:cytoplasm"/>
    <property type="evidence" value="ECO:0007669"/>
    <property type="project" value="TreeGrafter"/>
</dbReference>
<dbReference type="GO" id="GO:0019478">
    <property type="term" value="P:D-amino acid catabolic process"/>
    <property type="evidence" value="ECO:0007669"/>
    <property type="project" value="TreeGrafter"/>
</dbReference>
<feature type="binding site" evidence="6">
    <location>
        <position position="305"/>
    </location>
    <ligand>
        <name>D-dopa</name>
        <dbReference type="ChEBI" id="CHEBI:149689"/>
    </ligand>
</feature>
<dbReference type="GO" id="GO:0071949">
    <property type="term" value="F:FAD binding"/>
    <property type="evidence" value="ECO:0007669"/>
    <property type="project" value="InterPro"/>
</dbReference>
<comment type="similarity">
    <text evidence="2">Belongs to the DAMOX/DASOX family.</text>
</comment>
<dbReference type="InterPro" id="IPR006076">
    <property type="entry name" value="FAD-dep_OxRdtase"/>
</dbReference>
<evidence type="ECO:0000256" key="3">
    <source>
        <dbReference type="ARBA" id="ARBA00022630"/>
    </source>
</evidence>
<evidence type="ECO:0000256" key="1">
    <source>
        <dbReference type="ARBA" id="ARBA00001974"/>
    </source>
</evidence>
<reference evidence="8" key="1">
    <citation type="submission" date="2021-12" db="EMBL/GenBank/DDBJ databases">
        <authorList>
            <person name="King R."/>
        </authorList>
    </citation>
    <scope>NUCLEOTIDE SEQUENCE</scope>
</reference>
<feature type="binding site" evidence="6">
    <location>
        <position position="222"/>
    </location>
    <ligand>
        <name>D-dopa</name>
        <dbReference type="ChEBI" id="CHEBI:149689"/>
    </ligand>
</feature>
<dbReference type="SUPFAM" id="SSF54373">
    <property type="entry name" value="FAD-linked reductases, C-terminal domain"/>
    <property type="match status" value="1"/>
</dbReference>
<keyword evidence="3" id="KW-0285">Flavoprotein</keyword>
<dbReference type="InterPro" id="IPR023209">
    <property type="entry name" value="DAO"/>
</dbReference>
<evidence type="ECO:0000256" key="5">
    <source>
        <dbReference type="ARBA" id="ARBA00023002"/>
    </source>
</evidence>
<keyword evidence="4 6" id="KW-0274">FAD</keyword>
<dbReference type="EMBL" id="OU963862">
    <property type="protein sequence ID" value="CAH0380899.1"/>
    <property type="molecule type" value="Genomic_DNA"/>
</dbReference>
<sequence length="333" mass="37169">MGSAKVCVLGAGIVGLNTALLLQKEYPELRITLIADKINEETTSDGAAGIFRPGTSFQGPSEEITNQWIIDSYEHYESLLDDYDAGVSELSGFIFSDTDETITKNHFLENLVPEYREASGEELTVNSKTWKYGAYFTTLLINSSYYLPWALKKFTKQNGILLKKSINSFQELENDYNIIFNCCGLGAKKLCGDKKVVPIRGQVIKVFAPWLKNFYYSEYDTYILPSNRDGVVTLGGCRQYESYSVAVSRHDTAAILERCYELLPALKDAPILREWVGLRPHRSEVRVEAEKIGKLLVIHNYGHGGYGVTAAPGTAKFAVDILKDISFLPSAKL</sequence>
<keyword evidence="9" id="KW-1185">Reference proteome</keyword>
<accession>A0A9N9ZZM2</accession>
<dbReference type="InterPro" id="IPR006181">
    <property type="entry name" value="D-amino_acid_oxidase_CS"/>
</dbReference>
<evidence type="ECO:0000256" key="2">
    <source>
        <dbReference type="ARBA" id="ARBA00006730"/>
    </source>
</evidence>
<evidence type="ECO:0000313" key="8">
    <source>
        <dbReference type="EMBL" id="CAH0380899.1"/>
    </source>
</evidence>
<organism evidence="8 9">
    <name type="scientific">Bemisia tabaci</name>
    <name type="common">Sweetpotato whitefly</name>
    <name type="synonym">Aleurodes tabaci</name>
    <dbReference type="NCBI Taxonomy" id="7038"/>
    <lineage>
        <taxon>Eukaryota</taxon>
        <taxon>Metazoa</taxon>
        <taxon>Ecdysozoa</taxon>
        <taxon>Arthropoda</taxon>
        <taxon>Hexapoda</taxon>
        <taxon>Insecta</taxon>
        <taxon>Pterygota</taxon>
        <taxon>Neoptera</taxon>
        <taxon>Paraneoptera</taxon>
        <taxon>Hemiptera</taxon>
        <taxon>Sternorrhyncha</taxon>
        <taxon>Aleyrodoidea</taxon>
        <taxon>Aleyrodidae</taxon>
        <taxon>Aleyrodinae</taxon>
        <taxon>Bemisia</taxon>
    </lineage>
</organism>
<dbReference type="PANTHER" id="PTHR11530">
    <property type="entry name" value="D-AMINO ACID OXIDASE"/>
    <property type="match status" value="1"/>
</dbReference>
<feature type="binding site" evidence="6">
    <location>
        <begin position="43"/>
        <end position="44"/>
    </location>
    <ligand>
        <name>FAD</name>
        <dbReference type="ChEBI" id="CHEBI:57692"/>
    </ligand>
</feature>
<dbReference type="AlphaFoldDB" id="A0A9N9ZZM2"/>
<gene>
    <name evidence="8" type="ORF">BEMITA_LOCUS609</name>
</gene>
<dbReference type="Proteomes" id="UP001152759">
    <property type="component" value="Chromosome 1"/>
</dbReference>
<dbReference type="GO" id="GO:0003884">
    <property type="term" value="F:D-amino-acid oxidase activity"/>
    <property type="evidence" value="ECO:0007669"/>
    <property type="project" value="InterPro"/>
</dbReference>
<evidence type="ECO:0000313" key="9">
    <source>
        <dbReference type="Proteomes" id="UP001152759"/>
    </source>
</evidence>
<dbReference type="Pfam" id="PF01266">
    <property type="entry name" value="DAO"/>
    <property type="match status" value="1"/>
</dbReference>
<protein>
    <recommendedName>
        <fullName evidence="7">FAD dependent oxidoreductase domain-containing protein</fullName>
    </recommendedName>
</protein>
<dbReference type="SUPFAM" id="SSF51971">
    <property type="entry name" value="Nucleotide-binding domain"/>
    <property type="match status" value="1"/>
</dbReference>
<evidence type="ECO:0000259" key="7">
    <source>
        <dbReference type="Pfam" id="PF01266"/>
    </source>
</evidence>
<dbReference type="PANTHER" id="PTHR11530:SF17">
    <property type="entry name" value="RE49860P"/>
    <property type="match status" value="1"/>
</dbReference>
<name>A0A9N9ZZM2_BEMTA</name>
<evidence type="ECO:0000256" key="4">
    <source>
        <dbReference type="ARBA" id="ARBA00022827"/>
    </source>
</evidence>
<feature type="binding site" evidence="6">
    <location>
        <position position="279"/>
    </location>
    <ligand>
        <name>D-dopa</name>
        <dbReference type="ChEBI" id="CHEBI:149689"/>
    </ligand>
</feature>
<comment type="cofactor">
    <cofactor evidence="1 6">
        <name>FAD</name>
        <dbReference type="ChEBI" id="CHEBI:57692"/>
    </cofactor>
</comment>